<accession>A0A1K1S313</accession>
<dbReference type="STRING" id="546364.SAMN04489730_4564"/>
<dbReference type="Pfam" id="PF03807">
    <property type="entry name" value="F420_oxidored"/>
    <property type="match status" value="1"/>
</dbReference>
<organism evidence="3 4">
    <name type="scientific">Amycolatopsis australiensis</name>
    <dbReference type="NCBI Taxonomy" id="546364"/>
    <lineage>
        <taxon>Bacteria</taxon>
        <taxon>Bacillati</taxon>
        <taxon>Actinomycetota</taxon>
        <taxon>Actinomycetes</taxon>
        <taxon>Pseudonocardiales</taxon>
        <taxon>Pseudonocardiaceae</taxon>
        <taxon>Amycolatopsis</taxon>
    </lineage>
</organism>
<dbReference type="GO" id="GO:0016491">
    <property type="term" value="F:oxidoreductase activity"/>
    <property type="evidence" value="ECO:0007669"/>
    <property type="project" value="UniProtKB-KW"/>
</dbReference>
<dbReference type="InterPro" id="IPR051267">
    <property type="entry name" value="STEAP_metalloreductase"/>
</dbReference>
<proteinExistence type="predicted"/>
<dbReference type="EMBL" id="FPJG01000006">
    <property type="protein sequence ID" value="SFW78694.1"/>
    <property type="molecule type" value="Genomic_DNA"/>
</dbReference>
<dbReference type="SUPFAM" id="SSF51735">
    <property type="entry name" value="NAD(P)-binding Rossmann-fold domains"/>
    <property type="match status" value="1"/>
</dbReference>
<dbReference type="Proteomes" id="UP000182740">
    <property type="component" value="Unassembled WGS sequence"/>
</dbReference>
<dbReference type="OrthoDB" id="5738121at2"/>
<protein>
    <recommendedName>
        <fullName evidence="2">Pyrroline-5-carboxylate reductase catalytic N-terminal domain-containing protein</fullName>
    </recommendedName>
</protein>
<dbReference type="Gene3D" id="3.40.50.720">
    <property type="entry name" value="NAD(P)-binding Rossmann-like Domain"/>
    <property type="match status" value="1"/>
</dbReference>
<evidence type="ECO:0000313" key="4">
    <source>
        <dbReference type="Proteomes" id="UP000182740"/>
    </source>
</evidence>
<gene>
    <name evidence="3" type="ORF">SAMN04489730_4564</name>
</gene>
<keyword evidence="1" id="KW-0560">Oxidoreductase</keyword>
<dbReference type="RefSeq" id="WP_072478173.1">
    <property type="nucleotide sequence ID" value="NZ_FPJG01000006.1"/>
</dbReference>
<keyword evidence="4" id="KW-1185">Reference proteome</keyword>
<sequence>MTGERGNTVQPPSSPVPAILGVGGIGVPIARLWSAAGHEIALGSREPGRLRARIAPHRITGEVTTLVEAAAAADVVLLAVPYPALDEVLDQVGPALAGKIVIDATNPMGLSEEGHIISTLGTALTSGEATAKRLPHSHVVRAFSHVMEELLWPRGTGQRHFWGMALAGDDPRSKDTVAALVRDAGFTPVDIGSLAESRPLDPGGVLFPHMFTPADLARAVGARTPVAAR</sequence>
<reference evidence="4" key="1">
    <citation type="submission" date="2016-11" db="EMBL/GenBank/DDBJ databases">
        <authorList>
            <person name="Varghese N."/>
            <person name="Submissions S."/>
        </authorList>
    </citation>
    <scope>NUCLEOTIDE SEQUENCE [LARGE SCALE GENOMIC DNA]</scope>
    <source>
        <strain evidence="4">DSM 44671</strain>
    </source>
</reference>
<dbReference type="InterPro" id="IPR028939">
    <property type="entry name" value="P5C_Rdtase_cat_N"/>
</dbReference>
<name>A0A1K1S313_9PSEU</name>
<evidence type="ECO:0000313" key="3">
    <source>
        <dbReference type="EMBL" id="SFW78694.1"/>
    </source>
</evidence>
<dbReference type="InterPro" id="IPR036291">
    <property type="entry name" value="NAD(P)-bd_dom_sf"/>
</dbReference>
<dbReference type="PANTHER" id="PTHR14239:SF10">
    <property type="entry name" value="REDUCTASE"/>
    <property type="match status" value="1"/>
</dbReference>
<evidence type="ECO:0000259" key="2">
    <source>
        <dbReference type="Pfam" id="PF03807"/>
    </source>
</evidence>
<evidence type="ECO:0000256" key="1">
    <source>
        <dbReference type="ARBA" id="ARBA00023002"/>
    </source>
</evidence>
<dbReference type="PANTHER" id="PTHR14239">
    <property type="entry name" value="DUDULIN-RELATED"/>
    <property type="match status" value="1"/>
</dbReference>
<feature type="domain" description="Pyrroline-5-carboxylate reductase catalytic N-terminal" evidence="2">
    <location>
        <begin position="18"/>
        <end position="107"/>
    </location>
</feature>
<dbReference type="AlphaFoldDB" id="A0A1K1S313"/>